<evidence type="ECO:0000256" key="4">
    <source>
        <dbReference type="SAM" id="MobiDB-lite"/>
    </source>
</evidence>
<feature type="region of interest" description="SAW" evidence="3">
    <location>
        <begin position="724"/>
        <end position="799"/>
    </location>
</feature>
<evidence type="ECO:0000313" key="5">
    <source>
        <dbReference type="EMBL" id="KAJ3683951.1"/>
    </source>
</evidence>
<sequence>MGSHIHQVQGLTLDDLLQSEPFPPQNIFIPSPNETTTNSSSSSSFPRSSSNTNSTSTDSSTMSLPLSLPEQDSSEDSVIFSDFVFSYIDRMLMEEERYDGQYHPADMLATEQQFSAILGGGPTDEPPLIQLVPPQPADLVPDQTDIGWLADLAYNTRNDSIPYDITTNDHSLFYGDGNNNFDLGVSNGWQHEPVDLNQLNGQLLFANTNSFSSSSLSPSPATTTTTTNSDSPGSENRTISSTNVTNSDTSTTNITTSNKMVDVGLEESMFRKGLEEAQKFLPKAEKLIINVESTDFNLTLPEPTPQSKHQSPPIIEVKNEENISNSNKSPSPESLQRGRKNPYRDRDEVDEEDSRNNKQVAYTEEETIREMFDKVLLGGQDKCAMDIMALREAKHNEEVRMAAAAQANTSGNTKGRGRRKAAREVVDLRTILIHCAQAVATDDRRSANELLRQIRQHASPTGDATQRLAQCFADGLQARLSGTGSHLYQSLVAKRTSAAELLKAYQLYMAACPFKKISFFFSNQTILDVSEGADRVHIIDFGIHYGFQWPCLLQRLSSRPGGPPHLKITGVDHPQPGFRPAERLNETGRRLRDYAAHFKVPFEYRAIAAKWEAIKLENIEIDPNEVTVVNCLFQLKNLPDETVTTDSPRDMVLKLIRKINPCVFIHGIVNGSYSAPFFVTRFREALFHYSALFDMLDANVPKENEHRLLIERDLFGRSALNVIACEGLERVERPETYKQWQVRDMRAGFKQLPLNEEIVKKARDKVKGCYHKDFVVDVDNLWLLQGWKGRIVYALSTWKGSDLV</sequence>
<feature type="region of interest" description="Disordered" evidence="4">
    <location>
        <begin position="211"/>
        <end position="255"/>
    </location>
</feature>
<dbReference type="Pfam" id="PF03514">
    <property type="entry name" value="GRAS"/>
    <property type="match status" value="1"/>
</dbReference>
<evidence type="ECO:0000256" key="1">
    <source>
        <dbReference type="ARBA" id="ARBA00023015"/>
    </source>
</evidence>
<dbReference type="Proteomes" id="UP001210211">
    <property type="component" value="Unassembled WGS sequence"/>
</dbReference>
<reference evidence="5 6" key="1">
    <citation type="journal article" date="2022" name="Cell">
        <title>Repeat-based holocentromeres influence genome architecture and karyotype evolution.</title>
        <authorList>
            <person name="Hofstatter P.G."/>
            <person name="Thangavel G."/>
            <person name="Lux T."/>
            <person name="Neumann P."/>
            <person name="Vondrak T."/>
            <person name="Novak P."/>
            <person name="Zhang M."/>
            <person name="Costa L."/>
            <person name="Castellani M."/>
            <person name="Scott A."/>
            <person name="Toegelov H."/>
            <person name="Fuchs J."/>
            <person name="Mata-Sucre Y."/>
            <person name="Dias Y."/>
            <person name="Vanzela A.L.L."/>
            <person name="Huettel B."/>
            <person name="Almeida C.C.S."/>
            <person name="Simkova H."/>
            <person name="Souza G."/>
            <person name="Pedrosa-Harand A."/>
            <person name="Macas J."/>
            <person name="Mayer K.F.X."/>
            <person name="Houben A."/>
            <person name="Marques A."/>
        </authorList>
    </citation>
    <scope>NUCLEOTIDE SEQUENCE [LARGE SCALE GENOMIC DNA]</scope>
    <source>
        <strain evidence="5">RhyTen1mFocal</strain>
    </source>
</reference>
<keyword evidence="2" id="KW-0804">Transcription</keyword>
<dbReference type="AlphaFoldDB" id="A0AAD5W846"/>
<feature type="region of interest" description="Disordered" evidence="4">
    <location>
        <begin position="317"/>
        <end position="362"/>
    </location>
</feature>
<keyword evidence="6" id="KW-1185">Reference proteome</keyword>
<feature type="compositionally biased region" description="Low complexity" evidence="4">
    <location>
        <begin position="322"/>
        <end position="334"/>
    </location>
</feature>
<feature type="region of interest" description="Leucine repeat II (LRII)" evidence="3">
    <location>
        <begin position="586"/>
        <end position="618"/>
    </location>
</feature>
<feature type="region of interest" description="Disordered" evidence="4">
    <location>
        <begin position="16"/>
        <end position="71"/>
    </location>
</feature>
<keyword evidence="1" id="KW-0805">Transcription regulation</keyword>
<accession>A0AAD5W846</accession>
<feature type="short sequence motif" description="VHIID" evidence="3">
    <location>
        <begin position="536"/>
        <end position="540"/>
    </location>
</feature>
<evidence type="ECO:0000256" key="2">
    <source>
        <dbReference type="ARBA" id="ARBA00023163"/>
    </source>
</evidence>
<evidence type="ECO:0008006" key="7">
    <source>
        <dbReference type="Google" id="ProtNLM"/>
    </source>
</evidence>
<comment type="caution">
    <text evidence="3">Lacks conserved residue(s) required for the propagation of feature annotation.</text>
</comment>
<name>A0AAD5W846_9POAL</name>
<feature type="region of interest" description="VHIID" evidence="3">
    <location>
        <begin position="505"/>
        <end position="570"/>
    </location>
</feature>
<comment type="similarity">
    <text evidence="3">Belongs to the GRAS family.</text>
</comment>
<evidence type="ECO:0000256" key="3">
    <source>
        <dbReference type="PROSITE-ProRule" id="PRU01191"/>
    </source>
</evidence>
<dbReference type="PANTHER" id="PTHR31636">
    <property type="entry name" value="OSJNBA0084A10.13 PROTEIN-RELATED"/>
    <property type="match status" value="1"/>
</dbReference>
<organism evidence="5 6">
    <name type="scientific">Rhynchospora tenuis</name>
    <dbReference type="NCBI Taxonomy" id="198213"/>
    <lineage>
        <taxon>Eukaryota</taxon>
        <taxon>Viridiplantae</taxon>
        <taxon>Streptophyta</taxon>
        <taxon>Embryophyta</taxon>
        <taxon>Tracheophyta</taxon>
        <taxon>Spermatophyta</taxon>
        <taxon>Magnoliopsida</taxon>
        <taxon>Liliopsida</taxon>
        <taxon>Poales</taxon>
        <taxon>Cyperaceae</taxon>
        <taxon>Cyperoideae</taxon>
        <taxon>Rhynchosporeae</taxon>
        <taxon>Rhynchospora</taxon>
    </lineage>
</organism>
<dbReference type="PROSITE" id="PS50985">
    <property type="entry name" value="GRAS"/>
    <property type="match status" value="1"/>
</dbReference>
<feature type="region of interest" description="Leucine repeat I (LRI)" evidence="3">
    <location>
        <begin position="426"/>
        <end position="486"/>
    </location>
</feature>
<dbReference type="InterPro" id="IPR005202">
    <property type="entry name" value="TF_GRAS"/>
</dbReference>
<proteinExistence type="inferred from homology"/>
<protein>
    <recommendedName>
        <fullName evidence="7">Scarecrow-like protein 9</fullName>
    </recommendedName>
</protein>
<feature type="compositionally biased region" description="Low complexity" evidence="4">
    <location>
        <begin position="30"/>
        <end position="69"/>
    </location>
</feature>
<comment type="caution">
    <text evidence="5">The sequence shown here is derived from an EMBL/GenBank/DDBJ whole genome shotgun (WGS) entry which is preliminary data.</text>
</comment>
<gene>
    <name evidence="5" type="ORF">LUZ61_013115</name>
</gene>
<evidence type="ECO:0000313" key="6">
    <source>
        <dbReference type="Proteomes" id="UP001210211"/>
    </source>
</evidence>
<dbReference type="EMBL" id="JAMRDG010000002">
    <property type="protein sequence ID" value="KAJ3683951.1"/>
    <property type="molecule type" value="Genomic_DNA"/>
</dbReference>